<feature type="compositionally biased region" description="Low complexity" evidence="2">
    <location>
        <begin position="870"/>
        <end position="881"/>
    </location>
</feature>
<feature type="domain" description="Integrase catalytic" evidence="3">
    <location>
        <begin position="697"/>
        <end position="790"/>
    </location>
</feature>
<proteinExistence type="predicted"/>
<name>A0A6L2J6D0_TANCI</name>
<organism evidence="4">
    <name type="scientific">Tanacetum cinerariifolium</name>
    <name type="common">Dalmatian daisy</name>
    <name type="synonym">Chrysanthemum cinerariifolium</name>
    <dbReference type="NCBI Taxonomy" id="118510"/>
    <lineage>
        <taxon>Eukaryota</taxon>
        <taxon>Viridiplantae</taxon>
        <taxon>Streptophyta</taxon>
        <taxon>Embryophyta</taxon>
        <taxon>Tracheophyta</taxon>
        <taxon>Spermatophyta</taxon>
        <taxon>Magnoliopsida</taxon>
        <taxon>eudicotyledons</taxon>
        <taxon>Gunneridae</taxon>
        <taxon>Pentapetalae</taxon>
        <taxon>asterids</taxon>
        <taxon>campanulids</taxon>
        <taxon>Asterales</taxon>
        <taxon>Asteraceae</taxon>
        <taxon>Asteroideae</taxon>
        <taxon>Anthemideae</taxon>
        <taxon>Anthemidinae</taxon>
        <taxon>Tanacetum</taxon>
    </lineage>
</organism>
<dbReference type="Gene3D" id="3.30.420.10">
    <property type="entry name" value="Ribonuclease H-like superfamily/Ribonuclease H"/>
    <property type="match status" value="1"/>
</dbReference>
<dbReference type="PANTHER" id="PTHR11439:SF483">
    <property type="entry name" value="PEPTIDE SYNTHASE GLIP-LIKE, PUTATIVE (AFU_ORTHOLOGUE AFUA_3G12920)-RELATED"/>
    <property type="match status" value="1"/>
</dbReference>
<sequence length="2364" mass="268313">MNDKMKDPKCVNHKVKIAPHDYSKENFLATFTPQKELTTEQIFWSQGLIKMKTKALKEQTTASRPIKALTVYPPNTPVTLVPRVLPTKSKVKIYIFTLIQLFLEFDKTCKKRITPTGLTERERSFKKTKECYLKEVIPFFKTLKEHFEGIQKALAKEIKEMKDAFEELEAEVYQNVVDRKHDEIERKKLVIADDNLIAECLSKEVFYVAMNSELNVARFTEMHVANTIVEARCLELEVELSNLRYKIHNDNHNELVNRFSNLEVHHLNLLLKYQNLKGSFRNNPPTPAKDTPDFDSVFVIEKMQASLQGKDNVIKQLKKQISHLQETHSESDRTLNFRALDSQITQLTEKVTVLQAQNDLFMAENEKIKQHYKELYDSIKITRAKHIKQVMALTTENVNLKAQILNNVNSVIKDHVKPTVLAPVKSVKTVREIVEEAKVVRPLDCLIVSACRYTKHSQELLEYAIGNCPQDSHQRDKKHAPATLIRKKHVTFAEQCDTSNSNTHKHVAKLNTQKTNILVPPSTGVNPCIDASRSQPRINTKKNRISIAKGVNKMNVEEHPRTNKSYLRTLNRVDSSRCSKHMMGDHSRLMNFMKKFTGTVRFENDHFGAIMGYGDYVIGDSVISRSGWLVEDLENYHLKELHCSAQCLTQLRIFKCLHRSSSSDQCNVKPKSGLLLLSWVHIIGLSPLVVISIADRSDKGFIFSTGNVVTNSRVTPSWKEITVPKTPQQNGVVERQNRTLVVAARKILIFSKAPMFLWAEVVPTACYTQDKSLIHTRHNKTPYELLILEYSLVMHQAGKISSGLVPNPVPAALYVPPTNKDLEILFQPMFDEYLEPPHVKRPVSPAPVVQILVNSASTPSSTTIDQDAHSPSISPSSSALQSPNLHQGVAAKYTLIDDNLVAPVDNTPFINVFSSEPSSDASSSEDVSSKNQPTSPKHFIISINRARITRSIMSLATHLDWYPPENNLQPMPCDETHEFDRLQVWELVPQPDCLMNIALKWIYNVILDEYSDVLKNKALLVAEGYRQEEGIDFEESFAPVARIDAIRIFIANATSINITIYKMDVKTAFLNGELKEEVYVSQLEGFIDPDHLAHVYRLKKDLYGLKQAPRAWYDNLSRFLLDNKFSKGAVDPTPFTRKTGKHILLVQIYVDDIIFASTDPKACDIFSNEMSSKFQMSMMGQMSFFLGLQMDSCDPVDTPMVDRLKLDEDPLGIPVNQTRFCSMVGSLMYLTANRPDLVFVVCMCARYKASSTKKHIEALKRDTRKSTSRSAQFLGDKLVSWSSKKQTSTAISTTGAEYIAMSGCCAQILWMRSQLTDYDFVLNKIPLYCDNRSAFALCSNNVQHSRSKLQPSFHNEESSSPKRRMFLTIDTMADVNVNAPAEQAPIMAPPTRTDDQIMPHIRWGVVNRAHIDYAERIWEEFTQSIHTFIEDKKNLTQHTQGRKKATLIVIPSVRFTKLIIYYLQSKYKFHPRPDSPLHLPNEEPVLGYLKFSAKGTKREEYLEKVAKHQRYLVGEKGSDPDSPAPKPTKATKKSKPLVPKADLRPPVTKPASSKQPKPKPAPAKSQKKKRKLVIEMSDKPSPAKRSKPGLVTKQHKPTRSQRSVDESVDEGIPEKEPRFDDEEDDLQRAVEESLKSVHDAPWGSLPPMVIREPDSKKFQLLPEVQGKGKEKLIDEQVAHDLLTFQIPKKESPAEHSLESDKEVHLVVEVEAQDKGQAGPNPGVPSECQAGSDPGFPATAYPNVHENLKLTVKEQMILEEPTSSTGTLSSLQHLAKDFSYGDLFFNDKPSEADNEKTTVETKAESLVSVTIQQDTSAIPPMTTPVIDLTSRPDSLNVHRPLQATVTETTTKTTTTTHPPPPKPQQSTTYSMLIKRIGELEQIMANLIQDNKYREEWLDSHKAHLHTLKNLDIPQDLPEANIKEILHQRMWETNSYKAHEDHMMLYDALEKSIHRDHTDELLKDLAKAGRKKKKRRDSSKTPPGSPPNQPPLPPPLAGPSETSGSLGASGSSKVSCSPPPPPSTNQEGQSHGLTTPSSSKIDALAEYTTYTTIDTRLGPFISSIPEDLHMDDDMAPDAQAHSSDDKDIRKTTSIVRHNVSKPLPLGGPPGQVTIQSDFFFNKDLEYLRYDSKGSKPVLSISKMKAAYYPDVGLEQMMPDQLWIEKECKYDIAALYVFSMYGYDYMKKIVLCRVDLNEHIIAKRDFKYLYPSDFEDLYLLNLQGHLNHLPPKGKKILTTATQLNLTKPRWDATGFEYKHNFMVIDSPRAVTFRDKYGVQMIMRFNEIYKFSDDTLHQINEALNYRVKEFKVNRMNPVLNTRFCIRKDVDRSKEFMFAIQKWLKTRSIFRNLESFVGGRVREGYYRLL</sequence>
<feature type="region of interest" description="Disordered" evidence="2">
    <location>
        <begin position="1965"/>
        <end position="2038"/>
    </location>
</feature>
<feature type="coiled-coil region" evidence="1">
    <location>
        <begin position="300"/>
        <end position="334"/>
    </location>
</feature>
<feature type="compositionally biased region" description="Basic residues" evidence="2">
    <location>
        <begin position="1966"/>
        <end position="1975"/>
    </location>
</feature>
<feature type="compositionally biased region" description="Low complexity" evidence="2">
    <location>
        <begin position="1844"/>
        <end position="1855"/>
    </location>
</feature>
<feature type="compositionally biased region" description="Basic residues" evidence="2">
    <location>
        <begin position="1582"/>
        <end position="1599"/>
    </location>
</feature>
<dbReference type="GO" id="GO:0015074">
    <property type="term" value="P:DNA integration"/>
    <property type="evidence" value="ECO:0007669"/>
    <property type="project" value="InterPro"/>
</dbReference>
<reference evidence="4" key="1">
    <citation type="journal article" date="2019" name="Sci. Rep.">
        <title>Draft genome of Tanacetum cinerariifolium, the natural source of mosquito coil.</title>
        <authorList>
            <person name="Yamashiro T."/>
            <person name="Shiraishi A."/>
            <person name="Satake H."/>
            <person name="Nakayama K."/>
        </authorList>
    </citation>
    <scope>NUCLEOTIDE SEQUENCE</scope>
</reference>
<dbReference type="PANTHER" id="PTHR11439">
    <property type="entry name" value="GAG-POL-RELATED RETROTRANSPOSON"/>
    <property type="match status" value="1"/>
</dbReference>
<evidence type="ECO:0000259" key="3">
    <source>
        <dbReference type="PROSITE" id="PS50994"/>
    </source>
</evidence>
<evidence type="ECO:0000256" key="1">
    <source>
        <dbReference type="SAM" id="Coils"/>
    </source>
</evidence>
<feature type="compositionally biased region" description="Pro residues" evidence="2">
    <location>
        <begin position="1981"/>
        <end position="1995"/>
    </location>
</feature>
<comment type="caution">
    <text evidence="4">The sequence shown here is derived from an EMBL/GenBank/DDBJ whole genome shotgun (WGS) entry which is preliminary data.</text>
</comment>
<dbReference type="EMBL" id="BKCJ010000231">
    <property type="protein sequence ID" value="GEU31234.1"/>
    <property type="molecule type" value="Genomic_DNA"/>
</dbReference>
<dbReference type="InterPro" id="IPR036397">
    <property type="entry name" value="RNaseH_sf"/>
</dbReference>
<feature type="compositionally biased region" description="Basic and acidic residues" evidence="2">
    <location>
        <begin position="1626"/>
        <end position="1638"/>
    </location>
</feature>
<feature type="compositionally biased region" description="Low complexity" evidence="2">
    <location>
        <begin position="1996"/>
        <end position="2014"/>
    </location>
</feature>
<dbReference type="InterPro" id="IPR003903">
    <property type="entry name" value="UIM_dom"/>
</dbReference>
<keyword evidence="1" id="KW-0175">Coiled coil</keyword>
<dbReference type="Pfam" id="PF07727">
    <property type="entry name" value="RVT_2"/>
    <property type="match status" value="1"/>
</dbReference>
<feature type="compositionally biased region" description="Low complexity" evidence="2">
    <location>
        <begin position="914"/>
        <end position="926"/>
    </location>
</feature>
<dbReference type="CDD" id="cd09272">
    <property type="entry name" value="RNase_HI_RT_Ty1"/>
    <property type="match status" value="1"/>
</dbReference>
<dbReference type="GO" id="GO:0003676">
    <property type="term" value="F:nucleic acid binding"/>
    <property type="evidence" value="ECO:0007669"/>
    <property type="project" value="InterPro"/>
</dbReference>
<dbReference type="InterPro" id="IPR013103">
    <property type="entry name" value="RVT_2"/>
</dbReference>
<feature type="region of interest" description="Disordered" evidence="2">
    <location>
        <begin position="859"/>
        <end position="881"/>
    </location>
</feature>
<protein>
    <submittedName>
        <fullName evidence="4">Retrovirus-related Pol polyprotein from transposon TNT 1-94</fullName>
    </submittedName>
</protein>
<dbReference type="PROSITE" id="PS50330">
    <property type="entry name" value="UIM"/>
    <property type="match status" value="1"/>
</dbReference>
<dbReference type="InterPro" id="IPR012337">
    <property type="entry name" value="RNaseH-like_sf"/>
</dbReference>
<dbReference type="InterPro" id="IPR001584">
    <property type="entry name" value="Integrase_cat-core"/>
</dbReference>
<feature type="region of interest" description="Disordered" evidence="2">
    <location>
        <begin position="913"/>
        <end position="936"/>
    </location>
</feature>
<accession>A0A6L2J6D0</accession>
<feature type="region of interest" description="Disordered" evidence="2">
    <location>
        <begin position="1512"/>
        <end position="1648"/>
    </location>
</feature>
<dbReference type="SUPFAM" id="SSF56672">
    <property type="entry name" value="DNA/RNA polymerases"/>
    <property type="match status" value="1"/>
</dbReference>
<evidence type="ECO:0000256" key="2">
    <source>
        <dbReference type="SAM" id="MobiDB-lite"/>
    </source>
</evidence>
<dbReference type="InterPro" id="IPR043502">
    <property type="entry name" value="DNA/RNA_pol_sf"/>
</dbReference>
<feature type="region of interest" description="Disordered" evidence="2">
    <location>
        <begin position="1844"/>
        <end position="1866"/>
    </location>
</feature>
<gene>
    <name evidence="4" type="ORF">Tci_003212</name>
</gene>
<dbReference type="PROSITE" id="PS50994">
    <property type="entry name" value="INTEGRASE"/>
    <property type="match status" value="1"/>
</dbReference>
<dbReference type="SUPFAM" id="SSF53098">
    <property type="entry name" value="Ribonuclease H-like"/>
    <property type="match status" value="1"/>
</dbReference>
<evidence type="ECO:0000313" key="4">
    <source>
        <dbReference type="EMBL" id="GEU31234.1"/>
    </source>
</evidence>
<feature type="compositionally biased region" description="Polar residues" evidence="2">
    <location>
        <begin position="2022"/>
        <end position="2038"/>
    </location>
</feature>